<sequence>MGDCQSVFSKWQDREREQLAHEEQEHIKHERGSAEGGQQDGAASEQHEDQSASPTPREGGNHAEVDIGPLNPTIGEVDSTGKVPSAPPTTESNPSEAGSGTSGKLHPYIEVMARPKCSRVVLEDDEDEEEESVRPSQRITSGASLVTHKPACTSCAPRGETCQGQVGQTCTRCTRLKIKCSKSSRRSKVQRTDGDEVETDKKGKGKVPAHPTRTPRETASGSNDLIVLDDSDLEEEETLKKVPQVKVQPTVPTSGPVYEAGVRAVKRLEAKILSNQARIKACEADMADMSADVAGQSVELAAIKAALGM</sequence>
<reference evidence="2" key="1">
    <citation type="submission" date="2021-03" db="EMBL/GenBank/DDBJ databases">
        <title>Evolutionary innovations through gain and loss of genes in the ectomycorrhizal Boletales.</title>
        <authorList>
            <person name="Wu G."/>
            <person name="Miyauchi S."/>
            <person name="Morin E."/>
            <person name="Yang Z.-L."/>
            <person name="Xu J."/>
            <person name="Martin F.M."/>
        </authorList>
    </citation>
    <scope>NUCLEOTIDE SEQUENCE</scope>
    <source>
        <strain evidence="2">BR01</strain>
    </source>
</reference>
<feature type="region of interest" description="Disordered" evidence="1">
    <location>
        <begin position="184"/>
        <end position="226"/>
    </location>
</feature>
<feature type="compositionally biased region" description="Basic and acidic residues" evidence="1">
    <location>
        <begin position="11"/>
        <end position="33"/>
    </location>
</feature>
<proteinExistence type="predicted"/>
<evidence type="ECO:0000313" key="2">
    <source>
        <dbReference type="EMBL" id="KAG6377657.1"/>
    </source>
</evidence>
<dbReference type="AlphaFoldDB" id="A0A8I2YUL0"/>
<accession>A0A8I2YUL0</accession>
<feature type="compositionally biased region" description="Basic and acidic residues" evidence="1">
    <location>
        <begin position="190"/>
        <end position="202"/>
    </location>
</feature>
<dbReference type="Proteomes" id="UP000683000">
    <property type="component" value="Unassembled WGS sequence"/>
</dbReference>
<gene>
    <name evidence="2" type="ORF">JVT61DRAFT_14422</name>
</gene>
<organism evidence="2 3">
    <name type="scientific">Boletus reticuloceps</name>
    <dbReference type="NCBI Taxonomy" id="495285"/>
    <lineage>
        <taxon>Eukaryota</taxon>
        <taxon>Fungi</taxon>
        <taxon>Dikarya</taxon>
        <taxon>Basidiomycota</taxon>
        <taxon>Agaricomycotina</taxon>
        <taxon>Agaricomycetes</taxon>
        <taxon>Agaricomycetidae</taxon>
        <taxon>Boletales</taxon>
        <taxon>Boletineae</taxon>
        <taxon>Boletaceae</taxon>
        <taxon>Boletoideae</taxon>
        <taxon>Boletus</taxon>
    </lineage>
</organism>
<keyword evidence="3" id="KW-1185">Reference proteome</keyword>
<feature type="region of interest" description="Disordered" evidence="1">
    <location>
        <begin position="1"/>
        <end position="142"/>
    </location>
</feature>
<feature type="compositionally biased region" description="Polar residues" evidence="1">
    <location>
        <begin position="88"/>
        <end position="99"/>
    </location>
</feature>
<evidence type="ECO:0000256" key="1">
    <source>
        <dbReference type="SAM" id="MobiDB-lite"/>
    </source>
</evidence>
<evidence type="ECO:0008006" key="4">
    <source>
        <dbReference type="Google" id="ProtNLM"/>
    </source>
</evidence>
<dbReference type="EMBL" id="JAGFBS010000008">
    <property type="protein sequence ID" value="KAG6377657.1"/>
    <property type="molecule type" value="Genomic_DNA"/>
</dbReference>
<evidence type="ECO:0000313" key="3">
    <source>
        <dbReference type="Proteomes" id="UP000683000"/>
    </source>
</evidence>
<protein>
    <recommendedName>
        <fullName evidence="4">Zn(2)-C6 fungal-type domain-containing protein</fullName>
    </recommendedName>
</protein>
<comment type="caution">
    <text evidence="2">The sequence shown here is derived from an EMBL/GenBank/DDBJ whole genome shotgun (WGS) entry which is preliminary data.</text>
</comment>
<name>A0A8I2YUL0_9AGAM</name>